<evidence type="ECO:0000256" key="4">
    <source>
        <dbReference type="ARBA" id="ARBA00022692"/>
    </source>
</evidence>
<evidence type="ECO:0000256" key="8">
    <source>
        <dbReference type="ARBA" id="ARBA00023136"/>
    </source>
</evidence>
<feature type="binding site" evidence="12">
    <location>
        <position position="79"/>
    </location>
    <ligand>
        <name>Na(+)</name>
        <dbReference type="ChEBI" id="CHEBI:29101"/>
        <note>structural</note>
    </ligand>
</feature>
<evidence type="ECO:0000256" key="11">
    <source>
        <dbReference type="ARBA" id="ARBA00035585"/>
    </source>
</evidence>
<keyword evidence="6 12" id="KW-0915">Sodium</keyword>
<keyword evidence="3" id="KW-0997">Cell inner membrane</keyword>
<keyword evidence="8 12" id="KW-0472">Membrane</keyword>
<evidence type="ECO:0000256" key="12">
    <source>
        <dbReference type="HAMAP-Rule" id="MF_00454"/>
    </source>
</evidence>
<keyword evidence="9 12" id="KW-0407">Ion channel</keyword>
<comment type="catalytic activity">
    <reaction evidence="11">
        <text>fluoride(in) = fluoride(out)</text>
        <dbReference type="Rhea" id="RHEA:76159"/>
        <dbReference type="ChEBI" id="CHEBI:17051"/>
    </reaction>
    <physiologicalReaction direction="left-to-right" evidence="11">
        <dbReference type="Rhea" id="RHEA:76160"/>
    </physiologicalReaction>
</comment>
<evidence type="ECO:0000256" key="7">
    <source>
        <dbReference type="ARBA" id="ARBA00023065"/>
    </source>
</evidence>
<dbReference type="InterPro" id="IPR003691">
    <property type="entry name" value="FluC"/>
</dbReference>
<evidence type="ECO:0000313" key="13">
    <source>
        <dbReference type="EMBL" id="MDF2095209.1"/>
    </source>
</evidence>
<keyword evidence="7 12" id="KW-0406">Ion transport</keyword>
<keyword evidence="4 12" id="KW-0812">Transmembrane</keyword>
<evidence type="ECO:0000256" key="2">
    <source>
        <dbReference type="ARBA" id="ARBA00022475"/>
    </source>
</evidence>
<evidence type="ECO:0000256" key="10">
    <source>
        <dbReference type="ARBA" id="ARBA00035120"/>
    </source>
</evidence>
<comment type="function">
    <text evidence="12">Fluoride-specific ion channel. Important for reducing fluoride concentration in the cell, thus reducing its toxicity.</text>
</comment>
<dbReference type="RefSeq" id="WP_275820412.1">
    <property type="nucleotide sequence ID" value="NZ_JARHUD010000002.1"/>
</dbReference>
<dbReference type="HAMAP" id="MF_00454">
    <property type="entry name" value="FluC"/>
    <property type="match status" value="1"/>
</dbReference>
<dbReference type="PANTHER" id="PTHR28259">
    <property type="entry name" value="FLUORIDE EXPORT PROTEIN 1-RELATED"/>
    <property type="match status" value="1"/>
</dbReference>
<feature type="transmembrane region" description="Helical" evidence="12">
    <location>
        <begin position="36"/>
        <end position="57"/>
    </location>
</feature>
<comment type="subcellular location">
    <subcellularLocation>
        <location evidence="1 12">Cell membrane</location>
        <topology evidence="1 12">Multi-pass membrane protein</topology>
    </subcellularLocation>
</comment>
<dbReference type="EMBL" id="JARHUD010000002">
    <property type="protein sequence ID" value="MDF2095209.1"/>
    <property type="molecule type" value="Genomic_DNA"/>
</dbReference>
<feature type="transmembrane region" description="Helical" evidence="12">
    <location>
        <begin position="69"/>
        <end position="87"/>
    </location>
</feature>
<evidence type="ECO:0000313" key="14">
    <source>
        <dbReference type="Proteomes" id="UP001215503"/>
    </source>
</evidence>
<evidence type="ECO:0000256" key="9">
    <source>
        <dbReference type="ARBA" id="ARBA00023303"/>
    </source>
</evidence>
<comment type="similarity">
    <text evidence="10 12">Belongs to the fluoride channel Fluc/FEX (TC 1.A.43) family.</text>
</comment>
<organism evidence="13 14">
    <name type="scientific">Aquibaculum arenosum</name>
    <dbReference type="NCBI Taxonomy" id="3032591"/>
    <lineage>
        <taxon>Bacteria</taxon>
        <taxon>Pseudomonadati</taxon>
        <taxon>Pseudomonadota</taxon>
        <taxon>Alphaproteobacteria</taxon>
        <taxon>Rhodospirillales</taxon>
        <taxon>Rhodovibrionaceae</taxon>
        <taxon>Aquibaculum</taxon>
    </lineage>
</organism>
<keyword evidence="2 12" id="KW-1003">Cell membrane</keyword>
<protein>
    <recommendedName>
        <fullName evidence="12">Fluoride-specific ion channel FluC</fullName>
    </recommendedName>
</protein>
<evidence type="ECO:0000256" key="6">
    <source>
        <dbReference type="ARBA" id="ARBA00023053"/>
    </source>
</evidence>
<sequence>MSLWGAALLVAAGSACGGLARHAVSSLVGRLAAGFPWGTLAVNVSGSFLIGILAVWGVQAQWFAAQPQVWLLAGVGFLGSYTTVSSFSLQTLELLQARRYAQAAGNLLLSLGLCLAAVSAGAALMGAGS</sequence>
<keyword evidence="5 12" id="KW-1133">Transmembrane helix</keyword>
<gene>
    <name evidence="12 13" type="primary">crcB</name>
    <name evidence="12" type="synonym">fluC</name>
    <name evidence="13" type="ORF">P2G67_04385</name>
</gene>
<accession>A0ABT5YJU2</accession>
<keyword evidence="12" id="KW-0479">Metal-binding</keyword>
<reference evidence="13 14" key="1">
    <citation type="submission" date="2023-03" db="EMBL/GenBank/DDBJ databases">
        <title>Fodinicurvata sp. CAU 1616 isolated from sea sendiment.</title>
        <authorList>
            <person name="Kim W."/>
        </authorList>
    </citation>
    <scope>NUCLEOTIDE SEQUENCE [LARGE SCALE GENOMIC DNA]</scope>
    <source>
        <strain evidence="13 14">CAU 1616</strain>
    </source>
</reference>
<dbReference type="Proteomes" id="UP001215503">
    <property type="component" value="Unassembled WGS sequence"/>
</dbReference>
<comment type="caution">
    <text evidence="13">The sequence shown here is derived from an EMBL/GenBank/DDBJ whole genome shotgun (WGS) entry which is preliminary data.</text>
</comment>
<feature type="binding site" evidence="12">
    <location>
        <position position="82"/>
    </location>
    <ligand>
        <name>Na(+)</name>
        <dbReference type="ChEBI" id="CHEBI:29101"/>
        <note>structural</note>
    </ligand>
</feature>
<evidence type="ECO:0000256" key="5">
    <source>
        <dbReference type="ARBA" id="ARBA00022989"/>
    </source>
</evidence>
<evidence type="ECO:0000256" key="1">
    <source>
        <dbReference type="ARBA" id="ARBA00004651"/>
    </source>
</evidence>
<dbReference type="Pfam" id="PF02537">
    <property type="entry name" value="CRCB"/>
    <property type="match status" value="1"/>
</dbReference>
<feature type="transmembrane region" description="Helical" evidence="12">
    <location>
        <begin position="107"/>
        <end position="127"/>
    </location>
</feature>
<comment type="activity regulation">
    <text evidence="12">Na(+) is not transported, but it plays an essential structural role and its presence is essential for fluoride channel function.</text>
</comment>
<evidence type="ECO:0000256" key="3">
    <source>
        <dbReference type="ARBA" id="ARBA00022519"/>
    </source>
</evidence>
<dbReference type="PANTHER" id="PTHR28259:SF1">
    <property type="entry name" value="FLUORIDE EXPORT PROTEIN 1-RELATED"/>
    <property type="match status" value="1"/>
</dbReference>
<proteinExistence type="inferred from homology"/>
<dbReference type="NCBIfam" id="TIGR00494">
    <property type="entry name" value="crcB"/>
    <property type="match status" value="1"/>
</dbReference>
<name>A0ABT5YJU2_9PROT</name>
<keyword evidence="12" id="KW-0813">Transport</keyword>
<keyword evidence="14" id="KW-1185">Reference proteome</keyword>